<organism evidence="2 3">
    <name type="scientific">Goekera deserti</name>
    <dbReference type="NCBI Taxonomy" id="2497753"/>
    <lineage>
        <taxon>Bacteria</taxon>
        <taxon>Bacillati</taxon>
        <taxon>Actinomycetota</taxon>
        <taxon>Actinomycetes</taxon>
        <taxon>Geodermatophilales</taxon>
        <taxon>Geodermatophilaceae</taxon>
        <taxon>Goekera</taxon>
    </lineage>
</organism>
<proteinExistence type="predicted"/>
<dbReference type="InterPro" id="IPR053737">
    <property type="entry name" value="Type_II_TA_Toxin"/>
</dbReference>
<name>A0A7K3WFV0_9ACTN</name>
<dbReference type="Proteomes" id="UP000470470">
    <property type="component" value="Unassembled WGS sequence"/>
</dbReference>
<dbReference type="Gene3D" id="1.20.120.1870">
    <property type="entry name" value="Fic/DOC protein, Fido domain"/>
    <property type="match status" value="1"/>
</dbReference>
<dbReference type="InterPro" id="IPR006440">
    <property type="entry name" value="Doc"/>
</dbReference>
<dbReference type="PANTHER" id="PTHR39426:SF1">
    <property type="entry name" value="HOMOLOGY TO DEATH-ON-CURING PROTEIN OF PHAGE P1"/>
    <property type="match status" value="1"/>
</dbReference>
<evidence type="ECO:0000313" key="2">
    <source>
        <dbReference type="EMBL" id="NEL55381.1"/>
    </source>
</evidence>
<dbReference type="NCBIfam" id="TIGR01550">
    <property type="entry name" value="DOC_P1"/>
    <property type="match status" value="1"/>
</dbReference>
<dbReference type="AlphaFoldDB" id="A0A7K3WFV0"/>
<accession>A0A7K3WFV0</accession>
<dbReference type="InterPro" id="IPR003812">
    <property type="entry name" value="Fido"/>
</dbReference>
<gene>
    <name evidence="2" type="ORF">G1H19_15430</name>
</gene>
<feature type="domain" description="Fido" evidence="1">
    <location>
        <begin position="1"/>
        <end position="120"/>
    </location>
</feature>
<dbReference type="PROSITE" id="PS51459">
    <property type="entry name" value="FIDO"/>
    <property type="match status" value="1"/>
</dbReference>
<dbReference type="EMBL" id="JAAGWK010000022">
    <property type="protein sequence ID" value="NEL55381.1"/>
    <property type="molecule type" value="Genomic_DNA"/>
</dbReference>
<dbReference type="PANTHER" id="PTHR39426">
    <property type="entry name" value="HOMOLOGY TO DEATH-ON-CURING PROTEIN OF PHAGE P1"/>
    <property type="match status" value="1"/>
</dbReference>
<dbReference type="RefSeq" id="WP_162392370.1">
    <property type="nucleotide sequence ID" value="NZ_JAABOZ010000001.1"/>
</dbReference>
<protein>
    <submittedName>
        <fullName evidence="2">Type II toxin-antitoxin system death-on-curing family toxin</fullName>
    </submittedName>
</protein>
<evidence type="ECO:0000313" key="3">
    <source>
        <dbReference type="Proteomes" id="UP000470470"/>
    </source>
</evidence>
<dbReference type="Pfam" id="PF02661">
    <property type="entry name" value="Fic"/>
    <property type="match status" value="1"/>
</dbReference>
<evidence type="ECO:0000259" key="1">
    <source>
        <dbReference type="PROSITE" id="PS51459"/>
    </source>
</evidence>
<keyword evidence="3" id="KW-1185">Reference proteome</keyword>
<comment type="caution">
    <text evidence="2">The sequence shown here is derived from an EMBL/GenBank/DDBJ whole genome shotgun (WGS) entry which is preliminary data.</text>
</comment>
<dbReference type="GO" id="GO:0016301">
    <property type="term" value="F:kinase activity"/>
    <property type="evidence" value="ECO:0007669"/>
    <property type="project" value="InterPro"/>
</dbReference>
<reference evidence="2 3" key="1">
    <citation type="submission" date="2020-02" db="EMBL/GenBank/DDBJ databases">
        <title>The whole genome sequence of CPCC 205119.</title>
        <authorList>
            <person name="Jiang Z."/>
        </authorList>
    </citation>
    <scope>NUCLEOTIDE SEQUENCE [LARGE SCALE GENOMIC DNA]</scope>
    <source>
        <strain evidence="2 3">CPCC 205119</strain>
    </source>
</reference>
<sequence length="128" mass="13520">MIYLTVAELRLVADRATGMHVQLRDAGLLAAAAARPRATAFGADAYATLEAKAGALVHSLARNHALVDGNKRLALGGLIAFLGVNGRRLTLTNDEAYDLIIDIATGRLDDVGQIAARIREGSAELRQS</sequence>